<gene>
    <name evidence="1" type="ordered locus">Desde_3147</name>
</gene>
<dbReference type="EMBL" id="CP003348">
    <property type="protein sequence ID" value="AFM01439.1"/>
    <property type="molecule type" value="Genomic_DNA"/>
</dbReference>
<name>I4ABV4_DESDJ</name>
<proteinExistence type="predicted"/>
<dbReference type="HOGENOM" id="CLU_2478252_0_0_9"/>
<dbReference type="Proteomes" id="UP000006053">
    <property type="component" value="Chromosome"/>
</dbReference>
<accession>I4ABV4</accession>
<keyword evidence="2" id="KW-1185">Reference proteome</keyword>
<reference evidence="1 2" key="2">
    <citation type="journal article" date="2015" name="J. Bacteriol.">
        <title>Genomic, proteomic, and biochemical analysis of the organohalide respiratory pathway in Desulfitobacterium dehalogenans.</title>
        <authorList>
            <person name="Kruse T."/>
            <person name="van de Pas B.A."/>
            <person name="Atteia A."/>
            <person name="Krab K."/>
            <person name="Hagen W.R."/>
            <person name="Goodwin L."/>
            <person name="Chain P."/>
            <person name="Boeren S."/>
            <person name="Maphosa F."/>
            <person name="Schraa G."/>
            <person name="de Vos W.M."/>
            <person name="van der Oost J."/>
            <person name="Smidt H."/>
            <person name="Stams A.J."/>
        </authorList>
    </citation>
    <scope>NUCLEOTIDE SEQUENCE [LARGE SCALE GENOMIC DNA]</scope>
    <source>
        <strain evidence="2">ATCC 51507 / DSM 9161 / JW/IU-DC1</strain>
    </source>
</reference>
<evidence type="ECO:0000313" key="1">
    <source>
        <dbReference type="EMBL" id="AFM01439.1"/>
    </source>
</evidence>
<dbReference type="AlphaFoldDB" id="I4ABV4"/>
<organism evidence="1 2">
    <name type="scientific">Desulfitobacterium dehalogenans (strain ATCC 51507 / DSM 9161 / JW/IU-DC1)</name>
    <dbReference type="NCBI Taxonomy" id="756499"/>
    <lineage>
        <taxon>Bacteria</taxon>
        <taxon>Bacillati</taxon>
        <taxon>Bacillota</taxon>
        <taxon>Clostridia</taxon>
        <taxon>Eubacteriales</taxon>
        <taxon>Desulfitobacteriaceae</taxon>
        <taxon>Desulfitobacterium</taxon>
    </lineage>
</organism>
<dbReference type="KEGG" id="ddh:Desde_3147"/>
<evidence type="ECO:0000313" key="2">
    <source>
        <dbReference type="Proteomes" id="UP000006053"/>
    </source>
</evidence>
<sequence>MWKPFQVRYSLGPLDSGLWAVTFQAFLWVMDRIFGVVFKHDYERSFRPERCLEAEAFEEEFRVMLLKHFKIQESCLKPMTWKDLIGY</sequence>
<protein>
    <submittedName>
        <fullName evidence="1">Uncharacterized protein</fullName>
    </submittedName>
</protein>
<reference evidence="2" key="1">
    <citation type="submission" date="2012-06" db="EMBL/GenBank/DDBJ databases">
        <title>Complete sequence of Desulfitobacterium dehalogenans ATCC 51507.</title>
        <authorList>
            <person name="Lucas S."/>
            <person name="Han J."/>
            <person name="Lapidus A."/>
            <person name="Cheng J.-F."/>
            <person name="Goodwin L."/>
            <person name="Pitluck S."/>
            <person name="Peters L."/>
            <person name="Ovchinnikova G."/>
            <person name="Teshima H."/>
            <person name="Detter J.C."/>
            <person name="Han C."/>
            <person name="Tapia R."/>
            <person name="Land M."/>
            <person name="Hauser L."/>
            <person name="Kyrpides N."/>
            <person name="Ivanova N."/>
            <person name="Pagani I."/>
            <person name="Kruse T."/>
            <person name="de Vos W.M."/>
            <person name="Smidt H."/>
            <person name="Woyke T."/>
        </authorList>
    </citation>
    <scope>NUCLEOTIDE SEQUENCE [LARGE SCALE GENOMIC DNA]</scope>
    <source>
        <strain evidence="2">ATCC 51507 / DSM 9161 / JW/IU-DC1</strain>
    </source>
</reference>